<dbReference type="EMBL" id="ML213506">
    <property type="protein sequence ID" value="TFK53856.1"/>
    <property type="molecule type" value="Genomic_DNA"/>
</dbReference>
<reference evidence="1 2" key="1">
    <citation type="journal article" date="2019" name="Nat. Ecol. Evol.">
        <title>Megaphylogeny resolves global patterns of mushroom evolution.</title>
        <authorList>
            <person name="Varga T."/>
            <person name="Krizsan K."/>
            <person name="Foldi C."/>
            <person name="Dima B."/>
            <person name="Sanchez-Garcia M."/>
            <person name="Sanchez-Ramirez S."/>
            <person name="Szollosi G.J."/>
            <person name="Szarkandi J.G."/>
            <person name="Papp V."/>
            <person name="Albert L."/>
            <person name="Andreopoulos W."/>
            <person name="Angelini C."/>
            <person name="Antonin V."/>
            <person name="Barry K.W."/>
            <person name="Bougher N.L."/>
            <person name="Buchanan P."/>
            <person name="Buyck B."/>
            <person name="Bense V."/>
            <person name="Catcheside P."/>
            <person name="Chovatia M."/>
            <person name="Cooper J."/>
            <person name="Damon W."/>
            <person name="Desjardin D."/>
            <person name="Finy P."/>
            <person name="Geml J."/>
            <person name="Haridas S."/>
            <person name="Hughes K."/>
            <person name="Justo A."/>
            <person name="Karasinski D."/>
            <person name="Kautmanova I."/>
            <person name="Kiss B."/>
            <person name="Kocsube S."/>
            <person name="Kotiranta H."/>
            <person name="LaButti K.M."/>
            <person name="Lechner B.E."/>
            <person name="Liimatainen K."/>
            <person name="Lipzen A."/>
            <person name="Lukacs Z."/>
            <person name="Mihaltcheva S."/>
            <person name="Morgado L.N."/>
            <person name="Niskanen T."/>
            <person name="Noordeloos M.E."/>
            <person name="Ohm R.A."/>
            <person name="Ortiz-Santana B."/>
            <person name="Ovrebo C."/>
            <person name="Racz N."/>
            <person name="Riley R."/>
            <person name="Savchenko A."/>
            <person name="Shiryaev A."/>
            <person name="Soop K."/>
            <person name="Spirin V."/>
            <person name="Szebenyi C."/>
            <person name="Tomsovsky M."/>
            <person name="Tulloss R.E."/>
            <person name="Uehling J."/>
            <person name="Grigoriev I.V."/>
            <person name="Vagvolgyi C."/>
            <person name="Papp T."/>
            <person name="Martin F.M."/>
            <person name="Miettinen O."/>
            <person name="Hibbett D.S."/>
            <person name="Nagy L.G."/>
        </authorList>
    </citation>
    <scope>NUCLEOTIDE SEQUENCE [LARGE SCALE GENOMIC DNA]</scope>
    <source>
        <strain evidence="1 2">OMC1185</strain>
    </source>
</reference>
<dbReference type="Proteomes" id="UP000305948">
    <property type="component" value="Unassembled WGS sequence"/>
</dbReference>
<name>A0A5C3NBN7_9AGAM</name>
<evidence type="ECO:0000313" key="2">
    <source>
        <dbReference type="Proteomes" id="UP000305948"/>
    </source>
</evidence>
<keyword evidence="2" id="KW-1185">Reference proteome</keyword>
<dbReference type="AlphaFoldDB" id="A0A5C3NBN7"/>
<proteinExistence type="predicted"/>
<evidence type="ECO:0000313" key="1">
    <source>
        <dbReference type="EMBL" id="TFK53856.1"/>
    </source>
</evidence>
<accession>A0A5C3NBN7</accession>
<sequence>MPYIKNARYHLARGEDNFEIQTHSDRVCPTARSNIEAVGKISGETQARWEAWGADAISAPQYWLGSRRCTAQGKSILTRSAQALYVHANKAGRARKAVRLCTQRSQAVYAKESNCARPRYLDTHPYPRQTQPHPIAHTSAYHTLHAHAPRPPSLFSLRSSSSLSSSTSSYSSARRSTPSTFTISVYPFLGAVGRWRRGVVSDSEEEEAEREWTKSHARVMTSITGISM</sequence>
<protein>
    <submittedName>
        <fullName evidence="1">Uncharacterized protein</fullName>
    </submittedName>
</protein>
<gene>
    <name evidence="1" type="ORF">OE88DRAFT_1654192</name>
</gene>
<organism evidence="1 2">
    <name type="scientific">Heliocybe sulcata</name>
    <dbReference type="NCBI Taxonomy" id="5364"/>
    <lineage>
        <taxon>Eukaryota</taxon>
        <taxon>Fungi</taxon>
        <taxon>Dikarya</taxon>
        <taxon>Basidiomycota</taxon>
        <taxon>Agaricomycotina</taxon>
        <taxon>Agaricomycetes</taxon>
        <taxon>Gloeophyllales</taxon>
        <taxon>Gloeophyllaceae</taxon>
        <taxon>Heliocybe</taxon>
    </lineage>
</organism>